<comment type="subcellular location">
    <subcellularLocation>
        <location evidence="1 5">Cytoplasm</location>
    </subcellularLocation>
</comment>
<accession>A0A7C3YS28</accession>
<dbReference type="HAMAP" id="MF_01114">
    <property type="entry name" value="RecX"/>
    <property type="match status" value="1"/>
</dbReference>
<dbReference type="PANTHER" id="PTHR33602">
    <property type="entry name" value="REGULATORY PROTEIN RECX FAMILY PROTEIN"/>
    <property type="match status" value="1"/>
</dbReference>
<evidence type="ECO:0000256" key="2">
    <source>
        <dbReference type="ARBA" id="ARBA00009695"/>
    </source>
</evidence>
<evidence type="ECO:0000256" key="1">
    <source>
        <dbReference type="ARBA" id="ARBA00004496"/>
    </source>
</evidence>
<evidence type="ECO:0000313" key="8">
    <source>
        <dbReference type="EMBL" id="HGE98773.1"/>
    </source>
</evidence>
<evidence type="ECO:0000256" key="4">
    <source>
        <dbReference type="ARBA" id="ARBA00022490"/>
    </source>
</evidence>
<keyword evidence="6" id="KW-0175">Coiled coil</keyword>
<protein>
    <recommendedName>
        <fullName evidence="3 5">Regulatory protein RecX</fullName>
    </recommendedName>
</protein>
<organism evidence="8">
    <name type="scientific">candidate division WOR-3 bacterium</name>
    <dbReference type="NCBI Taxonomy" id="2052148"/>
    <lineage>
        <taxon>Bacteria</taxon>
        <taxon>Bacteria division WOR-3</taxon>
    </lineage>
</organism>
<evidence type="ECO:0000256" key="5">
    <source>
        <dbReference type="HAMAP-Rule" id="MF_01114"/>
    </source>
</evidence>
<name>A0A7C3YS28_UNCW3</name>
<keyword evidence="4 5" id="KW-0963">Cytoplasm</keyword>
<sequence>MKRLDFPTKVRNYALRLLARRSWGKEEFRQRLLSYLLRRKREVKKEEEEMVEEILREMEAMRLLDDKEFTNQFVRDALHFRKKGIGAIRKELKRKGVADEIVEEVLKDKEGEEEKSAIDLLNKYQKVYERMAERKGIPSEARAAFIKNKLREVLLRRGFQFLTIRRLLDI</sequence>
<evidence type="ECO:0000256" key="6">
    <source>
        <dbReference type="SAM" id="Coils"/>
    </source>
</evidence>
<feature type="coiled-coil region" evidence="6">
    <location>
        <begin position="37"/>
        <end position="64"/>
    </location>
</feature>
<dbReference type="GO" id="GO:0006282">
    <property type="term" value="P:regulation of DNA repair"/>
    <property type="evidence" value="ECO:0007669"/>
    <property type="project" value="UniProtKB-UniRule"/>
</dbReference>
<reference evidence="8" key="1">
    <citation type="journal article" date="2020" name="mSystems">
        <title>Genome- and Community-Level Interaction Insights into Carbon Utilization and Element Cycling Functions of Hydrothermarchaeota in Hydrothermal Sediment.</title>
        <authorList>
            <person name="Zhou Z."/>
            <person name="Liu Y."/>
            <person name="Xu W."/>
            <person name="Pan J."/>
            <person name="Luo Z.H."/>
            <person name="Li M."/>
        </authorList>
    </citation>
    <scope>NUCLEOTIDE SEQUENCE [LARGE SCALE GENOMIC DNA]</scope>
    <source>
        <strain evidence="8">SpSt-906</strain>
    </source>
</reference>
<proteinExistence type="inferred from homology"/>
<dbReference type="InterPro" id="IPR003783">
    <property type="entry name" value="Regulatory_RecX"/>
</dbReference>
<dbReference type="Pfam" id="PF02631">
    <property type="entry name" value="RecX_HTH2"/>
    <property type="match status" value="1"/>
</dbReference>
<dbReference type="InterPro" id="IPR036388">
    <property type="entry name" value="WH-like_DNA-bd_sf"/>
</dbReference>
<comment type="caution">
    <text evidence="8">The sequence shown here is derived from an EMBL/GenBank/DDBJ whole genome shotgun (WGS) entry which is preliminary data.</text>
</comment>
<feature type="domain" description="RecX second three-helical" evidence="7">
    <location>
        <begin position="65"/>
        <end position="106"/>
    </location>
</feature>
<evidence type="ECO:0000256" key="3">
    <source>
        <dbReference type="ARBA" id="ARBA00018111"/>
    </source>
</evidence>
<comment type="similarity">
    <text evidence="2 5">Belongs to the RecX family.</text>
</comment>
<evidence type="ECO:0000259" key="7">
    <source>
        <dbReference type="Pfam" id="PF02631"/>
    </source>
</evidence>
<dbReference type="EMBL" id="DTMQ01000011">
    <property type="protein sequence ID" value="HGE98773.1"/>
    <property type="molecule type" value="Genomic_DNA"/>
</dbReference>
<dbReference type="AlphaFoldDB" id="A0A7C3YS28"/>
<dbReference type="Gene3D" id="1.10.10.10">
    <property type="entry name" value="Winged helix-like DNA-binding domain superfamily/Winged helix DNA-binding domain"/>
    <property type="match status" value="1"/>
</dbReference>
<dbReference type="GO" id="GO:0005737">
    <property type="term" value="C:cytoplasm"/>
    <property type="evidence" value="ECO:0007669"/>
    <property type="project" value="UniProtKB-SubCell"/>
</dbReference>
<dbReference type="InterPro" id="IPR053924">
    <property type="entry name" value="RecX_HTH_2nd"/>
</dbReference>
<comment type="function">
    <text evidence="5">Modulates RecA activity.</text>
</comment>
<gene>
    <name evidence="5" type="primary">recX</name>
    <name evidence="8" type="ORF">ENX07_01705</name>
</gene>
<dbReference type="PANTHER" id="PTHR33602:SF1">
    <property type="entry name" value="REGULATORY PROTEIN RECX FAMILY PROTEIN"/>
    <property type="match status" value="1"/>
</dbReference>